<dbReference type="PATRIC" id="fig|1637645.4.peg.424"/>
<dbReference type="SMART" id="SM00448">
    <property type="entry name" value="REC"/>
    <property type="match status" value="1"/>
</dbReference>
<protein>
    <recommendedName>
        <fullName evidence="3">histidine kinase</fullName>
        <ecNumber evidence="3">2.7.13.3</ecNumber>
    </recommendedName>
</protein>
<keyword evidence="5 12" id="KW-0597">Phosphoprotein</keyword>
<evidence type="ECO:0000256" key="4">
    <source>
        <dbReference type="ARBA" id="ARBA00022475"/>
    </source>
</evidence>
<evidence type="ECO:0000259" key="14">
    <source>
        <dbReference type="PROSITE" id="PS50110"/>
    </source>
</evidence>
<dbReference type="SUPFAM" id="SSF55874">
    <property type="entry name" value="ATPase domain of HSP90 chaperone/DNA topoisomerase II/histidine kinase"/>
    <property type="match status" value="1"/>
</dbReference>
<evidence type="ECO:0000256" key="6">
    <source>
        <dbReference type="ARBA" id="ARBA00022679"/>
    </source>
</evidence>
<organism evidence="15 16">
    <name type="scientific">Limnoraphis robusta CS-951</name>
    <dbReference type="NCBI Taxonomy" id="1637645"/>
    <lineage>
        <taxon>Bacteria</taxon>
        <taxon>Bacillati</taxon>
        <taxon>Cyanobacteriota</taxon>
        <taxon>Cyanophyceae</taxon>
        <taxon>Oscillatoriophycideae</taxon>
        <taxon>Oscillatoriales</taxon>
        <taxon>Sirenicapillariaceae</taxon>
        <taxon>Limnoraphis</taxon>
    </lineage>
</organism>
<keyword evidence="11" id="KW-0472">Membrane</keyword>
<evidence type="ECO:0000259" key="13">
    <source>
        <dbReference type="PROSITE" id="PS50109"/>
    </source>
</evidence>
<evidence type="ECO:0000256" key="11">
    <source>
        <dbReference type="ARBA" id="ARBA00023136"/>
    </source>
</evidence>
<evidence type="ECO:0000256" key="5">
    <source>
        <dbReference type="ARBA" id="ARBA00022553"/>
    </source>
</evidence>
<dbReference type="GO" id="GO:0005886">
    <property type="term" value="C:plasma membrane"/>
    <property type="evidence" value="ECO:0007669"/>
    <property type="project" value="UniProtKB-SubCell"/>
</dbReference>
<dbReference type="CDD" id="cd00075">
    <property type="entry name" value="HATPase"/>
    <property type="match status" value="1"/>
</dbReference>
<evidence type="ECO:0000256" key="12">
    <source>
        <dbReference type="PROSITE-ProRule" id="PRU00169"/>
    </source>
</evidence>
<gene>
    <name evidence="15" type="ORF">WN50_30480</name>
</gene>
<dbReference type="PANTHER" id="PTHR43047:SF72">
    <property type="entry name" value="OSMOSENSING HISTIDINE PROTEIN KINASE SLN1"/>
    <property type="match status" value="1"/>
</dbReference>
<dbReference type="EMBL" id="LATL02000023">
    <property type="protein sequence ID" value="KKD34514.1"/>
    <property type="molecule type" value="Genomic_DNA"/>
</dbReference>
<dbReference type="InterPro" id="IPR001789">
    <property type="entry name" value="Sig_transdc_resp-reg_receiver"/>
</dbReference>
<dbReference type="GO" id="GO:0005524">
    <property type="term" value="F:ATP binding"/>
    <property type="evidence" value="ECO:0007669"/>
    <property type="project" value="UniProtKB-KW"/>
</dbReference>
<feature type="domain" description="Histidine kinase" evidence="13">
    <location>
        <begin position="149"/>
        <end position="365"/>
    </location>
</feature>
<feature type="modified residue" description="4-aspartylphosphate" evidence="12">
    <location>
        <position position="55"/>
    </location>
</feature>
<dbReference type="SMART" id="SM00387">
    <property type="entry name" value="HATPase_c"/>
    <property type="match status" value="1"/>
</dbReference>
<dbReference type="OrthoDB" id="9809987at2"/>
<dbReference type="PROSITE" id="PS50109">
    <property type="entry name" value="HIS_KIN"/>
    <property type="match status" value="1"/>
</dbReference>
<evidence type="ECO:0000256" key="1">
    <source>
        <dbReference type="ARBA" id="ARBA00000085"/>
    </source>
</evidence>
<dbReference type="PANTHER" id="PTHR43047">
    <property type="entry name" value="TWO-COMPONENT HISTIDINE PROTEIN KINASE"/>
    <property type="match status" value="1"/>
</dbReference>
<dbReference type="Pfam" id="PF02518">
    <property type="entry name" value="HATPase_c"/>
    <property type="match status" value="1"/>
</dbReference>
<dbReference type="InterPro" id="IPR011006">
    <property type="entry name" value="CheY-like_superfamily"/>
</dbReference>
<dbReference type="InterPro" id="IPR003661">
    <property type="entry name" value="HisK_dim/P_dom"/>
</dbReference>
<dbReference type="CDD" id="cd00082">
    <property type="entry name" value="HisKA"/>
    <property type="match status" value="1"/>
</dbReference>
<evidence type="ECO:0000256" key="3">
    <source>
        <dbReference type="ARBA" id="ARBA00012438"/>
    </source>
</evidence>
<keyword evidence="9" id="KW-0067">ATP-binding</keyword>
<dbReference type="AlphaFoldDB" id="A0A0F5Y6L3"/>
<dbReference type="GO" id="GO:0000155">
    <property type="term" value="F:phosphorelay sensor kinase activity"/>
    <property type="evidence" value="ECO:0007669"/>
    <property type="project" value="InterPro"/>
</dbReference>
<keyword evidence="7" id="KW-0547">Nucleotide-binding</keyword>
<dbReference type="Gene3D" id="3.30.565.10">
    <property type="entry name" value="Histidine kinase-like ATPase, C-terminal domain"/>
    <property type="match status" value="1"/>
</dbReference>
<dbReference type="PRINTS" id="PR00344">
    <property type="entry name" value="BCTRLSENSOR"/>
</dbReference>
<evidence type="ECO:0000313" key="16">
    <source>
        <dbReference type="Proteomes" id="UP000033607"/>
    </source>
</evidence>
<dbReference type="Proteomes" id="UP000033607">
    <property type="component" value="Unassembled WGS sequence"/>
</dbReference>
<comment type="subcellular location">
    <subcellularLocation>
        <location evidence="2">Cell membrane</location>
    </subcellularLocation>
</comment>
<dbReference type="InterPro" id="IPR036890">
    <property type="entry name" value="HATPase_C_sf"/>
</dbReference>
<keyword evidence="6" id="KW-0808">Transferase</keyword>
<dbReference type="Gene3D" id="3.40.50.2300">
    <property type="match status" value="1"/>
</dbReference>
<keyword evidence="4" id="KW-1003">Cell membrane</keyword>
<comment type="catalytic activity">
    <reaction evidence="1">
        <text>ATP + protein L-histidine = ADP + protein N-phospho-L-histidine.</text>
        <dbReference type="EC" id="2.7.13.3"/>
    </reaction>
</comment>
<feature type="domain" description="Response regulatory" evidence="14">
    <location>
        <begin position="5"/>
        <end position="120"/>
    </location>
</feature>
<evidence type="ECO:0000256" key="9">
    <source>
        <dbReference type="ARBA" id="ARBA00022840"/>
    </source>
</evidence>
<dbReference type="CDD" id="cd17534">
    <property type="entry name" value="REC_DC-like"/>
    <property type="match status" value="1"/>
</dbReference>
<keyword evidence="8 15" id="KW-0418">Kinase</keyword>
<accession>A0A0F5Y6L3</accession>
<dbReference type="Gene3D" id="1.10.287.130">
    <property type="match status" value="1"/>
</dbReference>
<dbReference type="Pfam" id="PF00512">
    <property type="entry name" value="HisKA"/>
    <property type="match status" value="1"/>
</dbReference>
<evidence type="ECO:0000256" key="2">
    <source>
        <dbReference type="ARBA" id="ARBA00004236"/>
    </source>
</evidence>
<comment type="caution">
    <text evidence="15">The sequence shown here is derived from an EMBL/GenBank/DDBJ whole genome shotgun (WGS) entry which is preliminary data.</text>
</comment>
<reference evidence="15 16" key="1">
    <citation type="submission" date="2015-06" db="EMBL/GenBank/DDBJ databases">
        <title>Draft genome assembly of filamentous brackish cyanobacterium Limnoraphis robusta strain CS-951.</title>
        <authorList>
            <person name="Willis A."/>
            <person name="Parks M."/>
            <person name="Burford M.A."/>
        </authorList>
    </citation>
    <scope>NUCLEOTIDE SEQUENCE [LARGE SCALE GENOMIC DNA]</scope>
    <source>
        <strain evidence="15 16">CS-951</strain>
    </source>
</reference>
<sequence length="384" mass="43161">MSEAKILIVEDEFLIAQGLARKLKKLGYQVMDIVASGVEAIQRTREFHPDLILMDILIEGDRDGIETAAEIYQSYFVPVIYVTAYADDQTLKRAQGTGSYGYILKPINERELHATIQIALSKHQQAVQLQQSIFDAEAKSQEKSRHLSRASHNLRNRMTVIQAIAGILHEYGEQLSCQKRQKHLDLIRTSIQNMNDILEDVLFLIRSEAAKHPFNPEPLDLIKFCQDLLEECLAIATDKHTLKFTCHSNCSSTSLDIKLLHYILTNLLSNAIKYSPNGGCINLEVNCDLKQVIFRVKDEGIGIPKNYYQKLFQQFERASNVGNIKGTGLGLSIVKQAVDLHQGEITVESELGKGTTFTVKLPHVISSEKIEVKPDQVSGCLEKK</sequence>
<dbReference type="InterPro" id="IPR003594">
    <property type="entry name" value="HATPase_dom"/>
</dbReference>
<dbReference type="RefSeq" id="WP_046282380.1">
    <property type="nucleotide sequence ID" value="NZ_LATL02000023.1"/>
</dbReference>
<proteinExistence type="predicted"/>
<dbReference type="Pfam" id="PF00072">
    <property type="entry name" value="Response_reg"/>
    <property type="match status" value="1"/>
</dbReference>
<dbReference type="EC" id="2.7.13.3" evidence="3"/>
<dbReference type="SUPFAM" id="SSF52172">
    <property type="entry name" value="CheY-like"/>
    <property type="match status" value="1"/>
</dbReference>
<evidence type="ECO:0000256" key="7">
    <source>
        <dbReference type="ARBA" id="ARBA00022741"/>
    </source>
</evidence>
<name>A0A0F5Y6L3_9CYAN</name>
<evidence type="ECO:0000313" key="15">
    <source>
        <dbReference type="EMBL" id="KKD34514.1"/>
    </source>
</evidence>
<dbReference type="FunFam" id="3.30.565.10:FF:000023">
    <property type="entry name" value="PAS domain-containing sensor histidine kinase"/>
    <property type="match status" value="1"/>
</dbReference>
<evidence type="ECO:0000256" key="10">
    <source>
        <dbReference type="ARBA" id="ARBA00023012"/>
    </source>
</evidence>
<dbReference type="InterPro" id="IPR004358">
    <property type="entry name" value="Sig_transdc_His_kin-like_C"/>
</dbReference>
<dbReference type="InterPro" id="IPR005467">
    <property type="entry name" value="His_kinase_dom"/>
</dbReference>
<evidence type="ECO:0000256" key="8">
    <source>
        <dbReference type="ARBA" id="ARBA00022777"/>
    </source>
</evidence>
<dbReference type="PROSITE" id="PS50110">
    <property type="entry name" value="RESPONSE_REGULATORY"/>
    <property type="match status" value="1"/>
</dbReference>
<keyword evidence="10" id="KW-0902">Two-component regulatory system</keyword>
<dbReference type="SMART" id="SM00388">
    <property type="entry name" value="HisKA"/>
    <property type="match status" value="1"/>
</dbReference>